<sequence>MTHPLVESLPIEVLLVEDDPGDVLMTREAFEEHKVSNRLRVVSDGAEALAYLRREAPYENAARPDLILLDLNLPKRDGREVLSEIKADDELCRIPVVVLTTSQADEDILRSYQLHANAYVTKPVDFDRFVAVVRQIDEFFISVVKLPPR</sequence>
<dbReference type="InterPro" id="IPR052893">
    <property type="entry name" value="TCS_response_regulator"/>
</dbReference>
<name>A0A8J3R1A0_9ACTN</name>
<organism evidence="3 4">
    <name type="scientific">Rugosimonospora africana</name>
    <dbReference type="NCBI Taxonomy" id="556532"/>
    <lineage>
        <taxon>Bacteria</taxon>
        <taxon>Bacillati</taxon>
        <taxon>Actinomycetota</taxon>
        <taxon>Actinomycetes</taxon>
        <taxon>Micromonosporales</taxon>
        <taxon>Micromonosporaceae</taxon>
        <taxon>Rugosimonospora</taxon>
    </lineage>
</organism>
<accession>A0A8J3R1A0</accession>
<evidence type="ECO:0000256" key="1">
    <source>
        <dbReference type="PROSITE-ProRule" id="PRU00169"/>
    </source>
</evidence>
<protein>
    <submittedName>
        <fullName evidence="3">Two-component system response regulator</fullName>
    </submittedName>
</protein>
<feature type="domain" description="Response regulatory" evidence="2">
    <location>
        <begin position="12"/>
        <end position="137"/>
    </location>
</feature>
<dbReference type="SMART" id="SM00448">
    <property type="entry name" value="REC"/>
    <property type="match status" value="1"/>
</dbReference>
<evidence type="ECO:0000259" key="2">
    <source>
        <dbReference type="PROSITE" id="PS50110"/>
    </source>
</evidence>
<dbReference type="Proteomes" id="UP000642748">
    <property type="component" value="Unassembled WGS sequence"/>
</dbReference>
<dbReference type="EMBL" id="BONZ01000093">
    <property type="protein sequence ID" value="GIH20356.1"/>
    <property type="molecule type" value="Genomic_DNA"/>
</dbReference>
<dbReference type="PANTHER" id="PTHR44520:SF2">
    <property type="entry name" value="RESPONSE REGULATOR RCP1"/>
    <property type="match status" value="1"/>
</dbReference>
<dbReference type="RefSeq" id="WP_203923770.1">
    <property type="nucleotide sequence ID" value="NZ_BONZ01000093.1"/>
</dbReference>
<keyword evidence="4" id="KW-1185">Reference proteome</keyword>
<keyword evidence="1" id="KW-0597">Phosphoprotein</keyword>
<evidence type="ECO:0000313" key="3">
    <source>
        <dbReference type="EMBL" id="GIH20356.1"/>
    </source>
</evidence>
<dbReference type="CDD" id="cd17557">
    <property type="entry name" value="REC_Rcp-like"/>
    <property type="match status" value="1"/>
</dbReference>
<dbReference type="Pfam" id="PF00072">
    <property type="entry name" value="Response_reg"/>
    <property type="match status" value="1"/>
</dbReference>
<dbReference type="PROSITE" id="PS50110">
    <property type="entry name" value="RESPONSE_REGULATORY"/>
    <property type="match status" value="1"/>
</dbReference>
<evidence type="ECO:0000313" key="4">
    <source>
        <dbReference type="Proteomes" id="UP000642748"/>
    </source>
</evidence>
<reference evidence="3" key="1">
    <citation type="submission" date="2021-01" db="EMBL/GenBank/DDBJ databases">
        <title>Whole genome shotgun sequence of Rugosimonospora africana NBRC 104875.</title>
        <authorList>
            <person name="Komaki H."/>
            <person name="Tamura T."/>
        </authorList>
    </citation>
    <scope>NUCLEOTIDE SEQUENCE</scope>
    <source>
        <strain evidence="3">NBRC 104875</strain>
    </source>
</reference>
<dbReference type="AlphaFoldDB" id="A0A8J3R1A0"/>
<dbReference type="PANTHER" id="PTHR44520">
    <property type="entry name" value="RESPONSE REGULATOR RCP1-RELATED"/>
    <property type="match status" value="1"/>
</dbReference>
<dbReference type="InterPro" id="IPR001789">
    <property type="entry name" value="Sig_transdc_resp-reg_receiver"/>
</dbReference>
<gene>
    <name evidence="3" type="ORF">Raf01_85280</name>
</gene>
<dbReference type="SUPFAM" id="SSF52172">
    <property type="entry name" value="CheY-like"/>
    <property type="match status" value="1"/>
</dbReference>
<dbReference type="Gene3D" id="3.40.50.2300">
    <property type="match status" value="1"/>
</dbReference>
<feature type="modified residue" description="4-aspartylphosphate" evidence="1">
    <location>
        <position position="70"/>
    </location>
</feature>
<comment type="caution">
    <text evidence="3">The sequence shown here is derived from an EMBL/GenBank/DDBJ whole genome shotgun (WGS) entry which is preliminary data.</text>
</comment>
<dbReference type="GO" id="GO:0000160">
    <property type="term" value="P:phosphorelay signal transduction system"/>
    <property type="evidence" value="ECO:0007669"/>
    <property type="project" value="InterPro"/>
</dbReference>
<dbReference type="InterPro" id="IPR011006">
    <property type="entry name" value="CheY-like_superfamily"/>
</dbReference>
<proteinExistence type="predicted"/>